<reference evidence="2" key="1">
    <citation type="submission" date="2020-05" db="EMBL/GenBank/DDBJ databases">
        <authorList>
            <person name="Chiriac C."/>
            <person name="Salcher M."/>
            <person name="Ghai R."/>
            <person name="Kavagutti S V."/>
        </authorList>
    </citation>
    <scope>NUCLEOTIDE SEQUENCE</scope>
</reference>
<dbReference type="AlphaFoldDB" id="A0A6J6SVH0"/>
<feature type="compositionally biased region" description="Basic and acidic residues" evidence="1">
    <location>
        <begin position="95"/>
        <end position="121"/>
    </location>
</feature>
<gene>
    <name evidence="2" type="ORF">UFOPK2761_01064</name>
</gene>
<sequence>MRTTVKLGLGTIAGAVGAGLLAFPAAQAADSDVFWKRDDDRADVVSTVDDDDDDDTNRTNDDTNTQNGDTNGTNNTAGDTSGVASNDNTNSRVTDISRDRDISQGDRTRDWTRDGGDETRDTTANATNDKSRNDTRR</sequence>
<dbReference type="EMBL" id="CAEZYQ010000006">
    <property type="protein sequence ID" value="CAB4738159.1"/>
    <property type="molecule type" value="Genomic_DNA"/>
</dbReference>
<evidence type="ECO:0000256" key="1">
    <source>
        <dbReference type="SAM" id="MobiDB-lite"/>
    </source>
</evidence>
<feature type="region of interest" description="Disordered" evidence="1">
    <location>
        <begin position="37"/>
        <end position="137"/>
    </location>
</feature>
<name>A0A6J6SVH0_9ZZZZ</name>
<organism evidence="2">
    <name type="scientific">freshwater metagenome</name>
    <dbReference type="NCBI Taxonomy" id="449393"/>
    <lineage>
        <taxon>unclassified sequences</taxon>
        <taxon>metagenomes</taxon>
        <taxon>ecological metagenomes</taxon>
    </lineage>
</organism>
<accession>A0A6J6SVH0</accession>
<proteinExistence type="predicted"/>
<feature type="compositionally biased region" description="Low complexity" evidence="1">
    <location>
        <begin position="62"/>
        <end position="80"/>
    </location>
</feature>
<feature type="compositionally biased region" description="Polar residues" evidence="1">
    <location>
        <begin position="82"/>
        <end position="94"/>
    </location>
</feature>
<protein>
    <submittedName>
        <fullName evidence="2">Unannotated protein</fullName>
    </submittedName>
</protein>
<evidence type="ECO:0000313" key="2">
    <source>
        <dbReference type="EMBL" id="CAB4738159.1"/>
    </source>
</evidence>